<reference evidence="2 3" key="1">
    <citation type="journal article" date="2013" name="PLoS Genet.">
        <title>Comparative genome structure, secondary metabolite, and effector coding capacity across Cochliobolus pathogens.</title>
        <authorList>
            <person name="Condon B.J."/>
            <person name="Leng Y."/>
            <person name="Wu D."/>
            <person name="Bushley K.E."/>
            <person name="Ohm R.A."/>
            <person name="Otillar R."/>
            <person name="Martin J."/>
            <person name="Schackwitz W."/>
            <person name="Grimwood J."/>
            <person name="MohdZainudin N."/>
            <person name="Xue C."/>
            <person name="Wang R."/>
            <person name="Manning V.A."/>
            <person name="Dhillon B."/>
            <person name="Tu Z.J."/>
            <person name="Steffenson B.J."/>
            <person name="Salamov A."/>
            <person name="Sun H."/>
            <person name="Lowry S."/>
            <person name="LaButti K."/>
            <person name="Han J."/>
            <person name="Copeland A."/>
            <person name="Lindquist E."/>
            <person name="Barry K."/>
            <person name="Schmutz J."/>
            <person name="Baker S.E."/>
            <person name="Ciuffetti L.M."/>
            <person name="Grigoriev I.V."/>
            <person name="Zhong S."/>
            <person name="Turgeon B.G."/>
        </authorList>
    </citation>
    <scope>NUCLEOTIDE SEQUENCE [LARGE SCALE GENOMIC DNA]</scope>
    <source>
        <strain evidence="2 3">26-R-13</strain>
    </source>
</reference>
<keyword evidence="1" id="KW-0812">Transmembrane</keyword>
<dbReference type="EMBL" id="KI964621">
    <property type="protein sequence ID" value="EUC32926.1"/>
    <property type="molecule type" value="Genomic_DNA"/>
</dbReference>
<gene>
    <name evidence="2" type="ORF">COCCADRAFT_97414</name>
</gene>
<dbReference type="Proteomes" id="UP000053841">
    <property type="component" value="Unassembled WGS sequence"/>
</dbReference>
<keyword evidence="1" id="KW-1133">Transmembrane helix</keyword>
<dbReference type="RefSeq" id="XP_007712773.1">
    <property type="nucleotide sequence ID" value="XM_007714583.1"/>
</dbReference>
<name>W6YNB0_COCC2</name>
<dbReference type="GeneID" id="19154375"/>
<dbReference type="KEGG" id="bze:COCCADRAFT_97414"/>
<sequence length="98" mass="10455">SSSSSHYPVSSSRPNTNTGPAVFCFPTTIYPNLLLCADSGLHDTAVTKGNFKSPLLLPDSIALIFLLLGWLTACRLFGIEGRTYVPSCTFAACLALRS</sequence>
<feature type="non-terminal residue" evidence="2">
    <location>
        <position position="1"/>
    </location>
</feature>
<dbReference type="HOGENOM" id="CLU_2339064_0_0_1"/>
<evidence type="ECO:0000313" key="3">
    <source>
        <dbReference type="Proteomes" id="UP000053841"/>
    </source>
</evidence>
<organism evidence="2 3">
    <name type="scientific">Cochliobolus carbonum (strain 26-R-13)</name>
    <name type="common">Maize leaf spot fungus</name>
    <name type="synonym">Bipolaris zeicola</name>
    <dbReference type="NCBI Taxonomy" id="930089"/>
    <lineage>
        <taxon>Eukaryota</taxon>
        <taxon>Fungi</taxon>
        <taxon>Dikarya</taxon>
        <taxon>Ascomycota</taxon>
        <taxon>Pezizomycotina</taxon>
        <taxon>Dothideomycetes</taxon>
        <taxon>Pleosporomycetidae</taxon>
        <taxon>Pleosporales</taxon>
        <taxon>Pleosporineae</taxon>
        <taxon>Pleosporaceae</taxon>
        <taxon>Bipolaris</taxon>
    </lineage>
</organism>
<evidence type="ECO:0000313" key="2">
    <source>
        <dbReference type="EMBL" id="EUC32926.1"/>
    </source>
</evidence>
<evidence type="ECO:0000256" key="1">
    <source>
        <dbReference type="SAM" id="Phobius"/>
    </source>
</evidence>
<keyword evidence="3" id="KW-1185">Reference proteome</keyword>
<accession>W6YNB0</accession>
<feature type="transmembrane region" description="Helical" evidence="1">
    <location>
        <begin position="60"/>
        <end position="78"/>
    </location>
</feature>
<keyword evidence="1" id="KW-0472">Membrane</keyword>
<protein>
    <submittedName>
        <fullName evidence="2">Uncharacterized protein</fullName>
    </submittedName>
</protein>
<dbReference type="AlphaFoldDB" id="W6YNB0"/>
<proteinExistence type="predicted"/>